<dbReference type="CDD" id="cd18186">
    <property type="entry name" value="BTB_POZ_ZBTB_KLHL-like"/>
    <property type="match status" value="1"/>
</dbReference>
<dbReference type="Gene3D" id="3.80.10.10">
    <property type="entry name" value="Ribonuclease Inhibitor"/>
    <property type="match status" value="3"/>
</dbReference>
<dbReference type="InterPro" id="IPR032675">
    <property type="entry name" value="LRR_dom_sf"/>
</dbReference>
<protein>
    <recommendedName>
        <fullName evidence="3">BTB domain-containing protein</fullName>
    </recommendedName>
</protein>
<dbReference type="AlphaFoldDB" id="A0AAD4SWF4"/>
<evidence type="ECO:0000256" key="1">
    <source>
        <dbReference type="ARBA" id="ARBA00002668"/>
    </source>
</evidence>
<evidence type="ECO:0000259" key="3">
    <source>
        <dbReference type="PROSITE" id="PS50097"/>
    </source>
</evidence>
<dbReference type="Proteomes" id="UP001202328">
    <property type="component" value="Unassembled WGS sequence"/>
</dbReference>
<dbReference type="Gene3D" id="1.25.40.420">
    <property type="match status" value="1"/>
</dbReference>
<feature type="domain" description="BTB" evidence="3">
    <location>
        <begin position="42"/>
        <end position="108"/>
    </location>
</feature>
<evidence type="ECO:0000313" key="5">
    <source>
        <dbReference type="Proteomes" id="UP001202328"/>
    </source>
</evidence>
<dbReference type="Gene3D" id="3.30.710.10">
    <property type="entry name" value="Potassium Channel Kv1.1, Chain A"/>
    <property type="match status" value="1"/>
</dbReference>
<dbReference type="GO" id="GO:0019005">
    <property type="term" value="C:SCF ubiquitin ligase complex"/>
    <property type="evidence" value="ECO:0007669"/>
    <property type="project" value="TreeGrafter"/>
</dbReference>
<comment type="pathway">
    <text evidence="2">Protein modification; protein ubiquitination.</text>
</comment>
<proteinExistence type="predicted"/>
<comment type="caution">
    <text evidence="4">The sequence shown here is derived from an EMBL/GenBank/DDBJ whole genome shotgun (WGS) entry which is preliminary data.</text>
</comment>
<name>A0AAD4SWF4_9MAGN</name>
<dbReference type="PANTHER" id="PTHR13318">
    <property type="entry name" value="PARTNER OF PAIRED, ISOFORM B-RELATED"/>
    <property type="match status" value="1"/>
</dbReference>
<organism evidence="4 5">
    <name type="scientific">Papaver atlanticum</name>
    <dbReference type="NCBI Taxonomy" id="357466"/>
    <lineage>
        <taxon>Eukaryota</taxon>
        <taxon>Viridiplantae</taxon>
        <taxon>Streptophyta</taxon>
        <taxon>Embryophyta</taxon>
        <taxon>Tracheophyta</taxon>
        <taxon>Spermatophyta</taxon>
        <taxon>Magnoliopsida</taxon>
        <taxon>Ranunculales</taxon>
        <taxon>Papaveraceae</taxon>
        <taxon>Papaveroideae</taxon>
        <taxon>Papaver</taxon>
    </lineage>
</organism>
<dbReference type="GO" id="GO:0031146">
    <property type="term" value="P:SCF-dependent proteasomal ubiquitin-dependent protein catabolic process"/>
    <property type="evidence" value="ECO:0007669"/>
    <property type="project" value="TreeGrafter"/>
</dbReference>
<reference evidence="4" key="1">
    <citation type="submission" date="2022-04" db="EMBL/GenBank/DDBJ databases">
        <title>A functionally conserved STORR gene fusion in Papaver species that diverged 16.8 million years ago.</title>
        <authorList>
            <person name="Catania T."/>
        </authorList>
    </citation>
    <scope>NUCLEOTIDE SEQUENCE</scope>
    <source>
        <strain evidence="4">S-188037</strain>
    </source>
</reference>
<dbReference type="InterPro" id="IPR011705">
    <property type="entry name" value="BACK"/>
</dbReference>
<dbReference type="SUPFAM" id="SSF54695">
    <property type="entry name" value="POZ domain"/>
    <property type="match status" value="1"/>
</dbReference>
<dbReference type="Pfam" id="PF07707">
    <property type="entry name" value="BACK"/>
    <property type="match status" value="1"/>
</dbReference>
<dbReference type="EMBL" id="JAJJMB010008256">
    <property type="protein sequence ID" value="KAI3924896.1"/>
    <property type="molecule type" value="Genomic_DNA"/>
</dbReference>
<dbReference type="PROSITE" id="PS50097">
    <property type="entry name" value="BTB"/>
    <property type="match status" value="1"/>
</dbReference>
<dbReference type="InterPro" id="IPR011333">
    <property type="entry name" value="SKP1/BTB/POZ_sf"/>
</dbReference>
<evidence type="ECO:0000313" key="4">
    <source>
        <dbReference type="EMBL" id="KAI3924896.1"/>
    </source>
</evidence>
<dbReference type="SMART" id="SM00367">
    <property type="entry name" value="LRR_CC"/>
    <property type="match status" value="6"/>
</dbReference>
<keyword evidence="5" id="KW-1185">Reference proteome</keyword>
<gene>
    <name evidence="4" type="ORF">MKW98_031147</name>
</gene>
<dbReference type="Pfam" id="PF00651">
    <property type="entry name" value="BTB"/>
    <property type="match status" value="1"/>
</dbReference>
<sequence>MDSLTENNQFVILELRNSYLIESEINQKEISISTAEISTWHLHLVLSSEIVRIQSERNRLIQESSYFRGLLTGNFSESNQDCVSIEWNVETFIDVLKHIYGCSLDITVNNFILLLEGAIFFGVDALLLECKTWLTKETTTKWLPSMLMDLRFVINSWNFGFDHELCAGYLARNFMWIISCSSFVNIPYKLLYHCIEHPHLTVDSEKCLAEAIFVWTESNKVRWQCSDSNTEFDCLEILQKVHLILLPLDFAAGKIRNSYFSKLAEESVRAILSMIKDPSTRQAFKDAVLRNIRIRLTKYTERIVLSGCPQITLASLLLSVLPSLCNMDPLIRKKYEDAITELDNLHPNRPRISSFPILPFKAVQEVDISKCPWLRVEAVIECFSKSFPSLRRLNVSHCFQFAVSTLFDLVEKCPLVEEVDLTADISPAIPTIASTTSSTTDTYHDTYVAPYFKKGGLLLSKLTLEGRSNIIDLGLQNISAFAFSLSSLNLKGCTSVTDLGISRLISQCENLKSLNVADTYFGRRSVSVLISDIPRLKDFPDAYREHKHSSSLAFRLQELDIEGCMSVDATSLMQLMSSTYLLKTMNLKKTFLNDDALNNFLGSSLKSLDVSDTMVCGVSLAQIVRRNPDLKVLKARGCRNLCNQEGGDQLHTELKRNCSFEEVVFGWGFPFNSMETLGAAIKPLKAITVGLGASLGEYGLKLLPKLCPLLESIVLNFQVLSDDVVINLLESVKCLQVLGLCYCLGDLSPVIFHCSVPNLKVLNLERVTPWMTNEDLVNLTKNCKNLVELSLSGCALLDSDSQHIISCGWPGLISIHLEECGGITSNGASSFYDCVALEDLLLRHNGCGIQNNFIYEASSKLPMLRKVALDLCDANEGYFDTPSYSQRSFLSIIKIARCKPQRCSFDLQQSNSCRKSVHKESIVVDFSASGLRTTTVKERV</sequence>
<accession>A0AAD4SWF4</accession>
<evidence type="ECO:0000256" key="2">
    <source>
        <dbReference type="ARBA" id="ARBA00004906"/>
    </source>
</evidence>
<comment type="function">
    <text evidence="1">May act as a substrate-specific adapter of an E3 ubiquitin-protein ligase complex (CUL3-RBX1-BTB) which mediates the ubiquitination and subsequent proteasomal degradation of target proteins.</text>
</comment>
<dbReference type="InterPro" id="IPR000210">
    <property type="entry name" value="BTB/POZ_dom"/>
</dbReference>
<dbReference type="SUPFAM" id="SSF52047">
    <property type="entry name" value="RNI-like"/>
    <property type="match status" value="2"/>
</dbReference>
<dbReference type="InterPro" id="IPR006553">
    <property type="entry name" value="Leu-rich_rpt_Cys-con_subtyp"/>
</dbReference>